<dbReference type="EMBL" id="JAUIZM010000009">
    <property type="protein sequence ID" value="KAK1365707.1"/>
    <property type="molecule type" value="Genomic_DNA"/>
</dbReference>
<dbReference type="Proteomes" id="UP001237642">
    <property type="component" value="Unassembled WGS sequence"/>
</dbReference>
<gene>
    <name evidence="2" type="ORF">POM88_041268</name>
</gene>
<reference evidence="2" key="1">
    <citation type="submission" date="2023-02" db="EMBL/GenBank/DDBJ databases">
        <title>Genome of toxic invasive species Heracleum sosnowskyi carries increased number of genes despite the absence of recent whole-genome duplications.</title>
        <authorList>
            <person name="Schelkunov M."/>
            <person name="Shtratnikova V."/>
            <person name="Makarenko M."/>
            <person name="Klepikova A."/>
            <person name="Omelchenko D."/>
            <person name="Novikova G."/>
            <person name="Obukhova E."/>
            <person name="Bogdanov V."/>
            <person name="Penin A."/>
            <person name="Logacheva M."/>
        </authorList>
    </citation>
    <scope>NUCLEOTIDE SEQUENCE</scope>
    <source>
        <strain evidence="2">Hsosn_3</strain>
        <tissue evidence="2">Leaf</tissue>
    </source>
</reference>
<dbReference type="AlphaFoldDB" id="A0AAD8HDW5"/>
<accession>A0AAD8HDW5</accession>
<sequence length="335" mass="38833">MSQKDSDLARITSLLKTESKEREFVISELKSVHLESQRLQNENNKLLAQITHQETFLNNKINILLTEKDNLEKTVRQFTKSNTILDKMVFNSKESFNREGLGYNAYSPPKRELQIPKASKDTSPKSSSPKCENSKKNNVTKVAQKKANIVKNDKKQPKVHFHQKLIGFQQRNVKNQASTSSNYTRHLNVPKQGYNARNPNGYGYARNLNANAMPRNTSYVNGRSGHYANVSRHTYPRNNNAYVRNNVNYHANDHSRDSIITIFPRSDNNHAYRGNSKYMPRRNPYHISNRNLAFRNDIIFVNDYPMPRFVYENSHLPYNVLTPRPSSKKGTKRFN</sequence>
<evidence type="ECO:0000313" key="2">
    <source>
        <dbReference type="EMBL" id="KAK1365707.1"/>
    </source>
</evidence>
<organism evidence="2 3">
    <name type="scientific">Heracleum sosnowskyi</name>
    <dbReference type="NCBI Taxonomy" id="360622"/>
    <lineage>
        <taxon>Eukaryota</taxon>
        <taxon>Viridiplantae</taxon>
        <taxon>Streptophyta</taxon>
        <taxon>Embryophyta</taxon>
        <taxon>Tracheophyta</taxon>
        <taxon>Spermatophyta</taxon>
        <taxon>Magnoliopsida</taxon>
        <taxon>eudicotyledons</taxon>
        <taxon>Gunneridae</taxon>
        <taxon>Pentapetalae</taxon>
        <taxon>asterids</taxon>
        <taxon>campanulids</taxon>
        <taxon>Apiales</taxon>
        <taxon>Apiaceae</taxon>
        <taxon>Apioideae</taxon>
        <taxon>apioid superclade</taxon>
        <taxon>Tordylieae</taxon>
        <taxon>Tordyliinae</taxon>
        <taxon>Heracleum</taxon>
    </lineage>
</organism>
<reference evidence="2" key="2">
    <citation type="submission" date="2023-05" db="EMBL/GenBank/DDBJ databases">
        <authorList>
            <person name="Schelkunov M.I."/>
        </authorList>
    </citation>
    <scope>NUCLEOTIDE SEQUENCE</scope>
    <source>
        <strain evidence="2">Hsosn_3</strain>
        <tissue evidence="2">Leaf</tissue>
    </source>
</reference>
<feature type="region of interest" description="Disordered" evidence="1">
    <location>
        <begin position="100"/>
        <end position="140"/>
    </location>
</feature>
<protein>
    <submittedName>
        <fullName evidence="2">Uncharacterized protein</fullName>
    </submittedName>
</protein>
<proteinExistence type="predicted"/>
<keyword evidence="3" id="KW-1185">Reference proteome</keyword>
<name>A0AAD8HDW5_9APIA</name>
<comment type="caution">
    <text evidence="2">The sequence shown here is derived from an EMBL/GenBank/DDBJ whole genome shotgun (WGS) entry which is preliminary data.</text>
</comment>
<evidence type="ECO:0000313" key="3">
    <source>
        <dbReference type="Proteomes" id="UP001237642"/>
    </source>
</evidence>
<evidence type="ECO:0000256" key="1">
    <source>
        <dbReference type="SAM" id="MobiDB-lite"/>
    </source>
</evidence>
<feature type="compositionally biased region" description="Basic and acidic residues" evidence="1">
    <location>
        <begin position="109"/>
        <end position="123"/>
    </location>
</feature>